<feature type="compositionally biased region" description="Basic and acidic residues" evidence="2">
    <location>
        <begin position="183"/>
        <end position="219"/>
    </location>
</feature>
<sequence>MARNERGRGVTVVDESMDDYTYGTLDFGHSQSTRGLGVGQGPAITSTLPRSKAGQQQQQHQAAGAAQWAASSIPLNDESIGGLNAHSPNLPSPGFLHGAHLRQSIHPSPAVAERYARGARGAYASGTAQQRASYPASSSSLDTASEDEDDEDDISETRTPETRSTGNHVDLRATPVGQSRTVKQFDRPTLGEEKMARLKAAEQRNFRHGKNRTEARRDAQTQQDGEGLAARAQRINRATSTSRANLPSSPSPAPSLTRKGVHRSTQASIDDRRAEQADDIFSQAAPRPQAGDDHEQAHKDDSGGSGYAAGAPSGQEGESSGETLLGSGNVWKGDAYHGMQGLDMPWMRLPSGQKVGQGAYEARLPDLTGITSAMASPAQARDTHVPLAKLRPPPQELDELAQRLDAVKATMQAEEIDMRELDEADVTAAHERAERVFETIALDMGQQTAHTAPNADTTVVAAQHGTHHNAITCTVCGSMYKKERKRVARKEKARRAADAGALADEETVLALLEAGEESGGARMKFGAKQIKVLKRLIKEHMDEFIHSRMLYAELADELKLVEPSMSSKNRQILAEHTDSRPRVNSPPTIDGAPHQVSKTRPVRS</sequence>
<evidence type="ECO:0000256" key="1">
    <source>
        <dbReference type="SAM" id="Coils"/>
    </source>
</evidence>
<proteinExistence type="predicted"/>
<feature type="region of interest" description="Disordered" evidence="2">
    <location>
        <begin position="122"/>
        <end position="326"/>
    </location>
</feature>
<evidence type="ECO:0000313" key="4">
    <source>
        <dbReference type="Proteomes" id="UP000054845"/>
    </source>
</evidence>
<feature type="compositionally biased region" description="Low complexity" evidence="2">
    <location>
        <begin position="308"/>
        <end position="326"/>
    </location>
</feature>
<protein>
    <submittedName>
        <fullName evidence="3">Cep57 centrosome microtubule-binding domain</fullName>
    </submittedName>
</protein>
<feature type="compositionally biased region" description="Low complexity" evidence="2">
    <location>
        <begin position="53"/>
        <end position="69"/>
    </location>
</feature>
<dbReference type="OrthoDB" id="76453at2759"/>
<evidence type="ECO:0000313" key="3">
    <source>
        <dbReference type="EMBL" id="CEH17059.1"/>
    </source>
</evidence>
<feature type="region of interest" description="Disordered" evidence="2">
    <location>
        <begin position="569"/>
        <end position="604"/>
    </location>
</feature>
<feature type="region of interest" description="Disordered" evidence="2">
    <location>
        <begin position="25"/>
        <end position="69"/>
    </location>
</feature>
<organism evidence="3 4">
    <name type="scientific">Ceraceosorus bombacis</name>
    <dbReference type="NCBI Taxonomy" id="401625"/>
    <lineage>
        <taxon>Eukaryota</taxon>
        <taxon>Fungi</taxon>
        <taxon>Dikarya</taxon>
        <taxon>Basidiomycota</taxon>
        <taxon>Ustilaginomycotina</taxon>
        <taxon>Exobasidiomycetes</taxon>
        <taxon>Ceraceosorales</taxon>
        <taxon>Ceraceosoraceae</taxon>
        <taxon>Ceraceosorus</taxon>
    </lineage>
</organism>
<accession>A0A0P1BLZ1</accession>
<keyword evidence="1" id="KW-0175">Coiled coil</keyword>
<feature type="compositionally biased region" description="Acidic residues" evidence="2">
    <location>
        <begin position="144"/>
        <end position="154"/>
    </location>
</feature>
<reference evidence="3 4" key="1">
    <citation type="submission" date="2014-09" db="EMBL/GenBank/DDBJ databases">
        <authorList>
            <person name="Magalhaes I.L.F."/>
            <person name="Oliveira U."/>
            <person name="Santos F.R."/>
            <person name="Vidigal T.H.D.A."/>
            <person name="Brescovit A.D."/>
            <person name="Santos A.J."/>
        </authorList>
    </citation>
    <scope>NUCLEOTIDE SEQUENCE [LARGE SCALE GENOMIC DNA]</scope>
</reference>
<evidence type="ECO:0000256" key="2">
    <source>
        <dbReference type="SAM" id="MobiDB-lite"/>
    </source>
</evidence>
<dbReference type="Proteomes" id="UP000054845">
    <property type="component" value="Unassembled WGS sequence"/>
</dbReference>
<dbReference type="AlphaFoldDB" id="A0A0P1BLZ1"/>
<feature type="coiled-coil region" evidence="1">
    <location>
        <begin position="397"/>
        <end position="424"/>
    </location>
</feature>
<feature type="compositionally biased region" description="Polar residues" evidence="2">
    <location>
        <begin position="236"/>
        <end position="246"/>
    </location>
</feature>
<keyword evidence="4" id="KW-1185">Reference proteome</keyword>
<feature type="compositionally biased region" description="Basic and acidic residues" evidence="2">
    <location>
        <begin position="290"/>
        <end position="302"/>
    </location>
</feature>
<name>A0A0P1BLZ1_9BASI</name>
<dbReference type="EMBL" id="CCYA01000254">
    <property type="protein sequence ID" value="CEH17059.1"/>
    <property type="molecule type" value="Genomic_DNA"/>
</dbReference>